<name>A0A521ENP5_9RHOB</name>
<feature type="domain" description="CsbD-like" evidence="2">
    <location>
        <begin position="4"/>
        <end position="56"/>
    </location>
</feature>
<evidence type="ECO:0000313" key="4">
    <source>
        <dbReference type="Proteomes" id="UP000319014"/>
    </source>
</evidence>
<dbReference type="SUPFAM" id="SSF69047">
    <property type="entry name" value="Hypothetical protein YjbJ"/>
    <property type="match status" value="1"/>
</dbReference>
<dbReference type="InterPro" id="IPR008462">
    <property type="entry name" value="CsbD"/>
</dbReference>
<keyword evidence="4" id="KW-1185">Reference proteome</keyword>
<dbReference type="Proteomes" id="UP000319014">
    <property type="component" value="Unassembled WGS sequence"/>
</dbReference>
<proteinExistence type="inferred from homology"/>
<organism evidence="3 4">
    <name type="scientific">Paracoccus laeviglucosivorans</name>
    <dbReference type="NCBI Taxonomy" id="1197861"/>
    <lineage>
        <taxon>Bacteria</taxon>
        <taxon>Pseudomonadati</taxon>
        <taxon>Pseudomonadota</taxon>
        <taxon>Alphaproteobacteria</taxon>
        <taxon>Rhodobacterales</taxon>
        <taxon>Paracoccaceae</taxon>
        <taxon>Paracoccus</taxon>
    </lineage>
</organism>
<accession>A0A521ENP5</accession>
<dbReference type="PANTHER" id="PTHR34977">
    <property type="entry name" value="UPF0337 PROTEIN YJBJ"/>
    <property type="match status" value="1"/>
</dbReference>
<dbReference type="PANTHER" id="PTHR34977:SF1">
    <property type="entry name" value="UPF0337 PROTEIN YJBJ"/>
    <property type="match status" value="1"/>
</dbReference>
<gene>
    <name evidence="3" type="ORF">SAMN06265221_11454</name>
</gene>
<dbReference type="InterPro" id="IPR050423">
    <property type="entry name" value="UPF0337_stress_rsp"/>
</dbReference>
<dbReference type="RefSeq" id="WP_142663922.1">
    <property type="nucleotide sequence ID" value="NZ_FXTK01000014.1"/>
</dbReference>
<dbReference type="AlphaFoldDB" id="A0A521ENP5"/>
<dbReference type="Gene3D" id="1.10.1470.10">
    <property type="entry name" value="YjbJ"/>
    <property type="match status" value="1"/>
</dbReference>
<dbReference type="Pfam" id="PF05532">
    <property type="entry name" value="CsbD"/>
    <property type="match status" value="1"/>
</dbReference>
<evidence type="ECO:0000259" key="2">
    <source>
        <dbReference type="Pfam" id="PF05532"/>
    </source>
</evidence>
<dbReference type="EMBL" id="FXTK01000014">
    <property type="protein sequence ID" value="SMO85546.1"/>
    <property type="molecule type" value="Genomic_DNA"/>
</dbReference>
<evidence type="ECO:0000313" key="3">
    <source>
        <dbReference type="EMBL" id="SMO85546.1"/>
    </source>
</evidence>
<dbReference type="OrthoDB" id="9796058at2"/>
<dbReference type="InterPro" id="IPR036629">
    <property type="entry name" value="YjbJ_sf"/>
</dbReference>
<sequence length="81" mass="9504">MNRDIIKGKWDQMKGSMKQKWGELTDDDMTQIEGDADRLSGKLQERYGWAKEDAEKHIDDFFLDDPDAARRDDTLRGDDRL</sequence>
<evidence type="ECO:0000256" key="1">
    <source>
        <dbReference type="ARBA" id="ARBA00009129"/>
    </source>
</evidence>
<reference evidence="3 4" key="1">
    <citation type="submission" date="2017-05" db="EMBL/GenBank/DDBJ databases">
        <authorList>
            <person name="Varghese N."/>
            <person name="Submissions S."/>
        </authorList>
    </citation>
    <scope>NUCLEOTIDE SEQUENCE [LARGE SCALE GENOMIC DNA]</scope>
    <source>
        <strain evidence="3 4">DSM 100094</strain>
    </source>
</reference>
<protein>
    <submittedName>
        <fullName evidence="3">Uncharacterized conserved protein YjbJ, UPF0337 family</fullName>
    </submittedName>
</protein>
<comment type="similarity">
    <text evidence="1">Belongs to the UPF0337 (CsbD) family.</text>
</comment>